<dbReference type="GO" id="GO:0006749">
    <property type="term" value="P:glutathione metabolic process"/>
    <property type="evidence" value="ECO:0007669"/>
    <property type="project" value="TreeGrafter"/>
</dbReference>
<protein>
    <recommendedName>
        <fullName evidence="2">glutathione transferase</fullName>
        <ecNumber evidence="2">2.5.1.18</ecNumber>
    </recommendedName>
</protein>
<dbReference type="SUPFAM" id="SSF47616">
    <property type="entry name" value="GST C-terminal domain-like"/>
    <property type="match status" value="1"/>
</dbReference>
<organism evidence="7 8">
    <name type="scientific">Eleusine coracana subsp. coracana</name>
    <dbReference type="NCBI Taxonomy" id="191504"/>
    <lineage>
        <taxon>Eukaryota</taxon>
        <taxon>Viridiplantae</taxon>
        <taxon>Streptophyta</taxon>
        <taxon>Embryophyta</taxon>
        <taxon>Tracheophyta</taxon>
        <taxon>Spermatophyta</taxon>
        <taxon>Magnoliopsida</taxon>
        <taxon>Liliopsida</taxon>
        <taxon>Poales</taxon>
        <taxon>Poaceae</taxon>
        <taxon>PACMAD clade</taxon>
        <taxon>Chloridoideae</taxon>
        <taxon>Cynodonteae</taxon>
        <taxon>Eleusininae</taxon>
        <taxon>Eleusine</taxon>
    </lineage>
</organism>
<dbReference type="Pfam" id="PF02798">
    <property type="entry name" value="GST_N"/>
    <property type="match status" value="1"/>
</dbReference>
<dbReference type="SFLD" id="SFLDG00358">
    <property type="entry name" value="Main_(cytGST)"/>
    <property type="match status" value="1"/>
</dbReference>
<dbReference type="GO" id="GO:0009635">
    <property type="term" value="P:response to herbicide"/>
    <property type="evidence" value="ECO:0007669"/>
    <property type="project" value="UniProtKB-ARBA"/>
</dbReference>
<dbReference type="InterPro" id="IPR036282">
    <property type="entry name" value="Glutathione-S-Trfase_C_sf"/>
</dbReference>
<comment type="caution">
    <text evidence="7">The sequence shown here is derived from an EMBL/GenBank/DDBJ whole genome shotgun (WGS) entry which is preliminary data.</text>
</comment>
<evidence type="ECO:0000313" key="7">
    <source>
        <dbReference type="EMBL" id="GJN36056.1"/>
    </source>
</evidence>
<dbReference type="EC" id="2.5.1.18" evidence="2"/>
<evidence type="ECO:0000256" key="1">
    <source>
        <dbReference type="ARBA" id="ARBA00010128"/>
    </source>
</evidence>
<dbReference type="EMBL" id="BQKI01000088">
    <property type="protein sequence ID" value="GJN36056.1"/>
    <property type="molecule type" value="Genomic_DNA"/>
</dbReference>
<dbReference type="Gene3D" id="3.40.30.10">
    <property type="entry name" value="Glutaredoxin"/>
    <property type="match status" value="1"/>
</dbReference>
<dbReference type="GO" id="GO:0005737">
    <property type="term" value="C:cytoplasm"/>
    <property type="evidence" value="ECO:0007669"/>
    <property type="project" value="TreeGrafter"/>
</dbReference>
<dbReference type="PROSITE" id="PS50404">
    <property type="entry name" value="GST_NTER"/>
    <property type="match status" value="1"/>
</dbReference>
<dbReference type="FunFam" id="3.40.30.10:FF:000016">
    <property type="entry name" value="Glutathione S-transferase F2"/>
    <property type="match status" value="1"/>
</dbReference>
<dbReference type="SFLD" id="SFLDG01154">
    <property type="entry name" value="Main.5:_Phi-like"/>
    <property type="match status" value="1"/>
</dbReference>
<keyword evidence="3" id="KW-0808">Transferase</keyword>
<dbReference type="SFLD" id="SFLDS00019">
    <property type="entry name" value="Glutathione_Transferase_(cytos"/>
    <property type="match status" value="1"/>
</dbReference>
<evidence type="ECO:0000259" key="6">
    <source>
        <dbReference type="PROSITE" id="PS50405"/>
    </source>
</evidence>
<dbReference type="PANTHER" id="PTHR43900:SF17">
    <property type="entry name" value="GLUTATHIONE S-TRANSFERASE 4"/>
    <property type="match status" value="1"/>
</dbReference>
<dbReference type="InterPro" id="IPR004045">
    <property type="entry name" value="Glutathione_S-Trfase_N"/>
</dbReference>
<dbReference type="GO" id="GO:0043295">
    <property type="term" value="F:glutathione binding"/>
    <property type="evidence" value="ECO:0007669"/>
    <property type="project" value="TreeGrafter"/>
</dbReference>
<feature type="domain" description="GST C-terminal" evidence="6">
    <location>
        <begin position="94"/>
        <end position="234"/>
    </location>
</feature>
<dbReference type="InterPro" id="IPR010987">
    <property type="entry name" value="Glutathione-S-Trfase_C-like"/>
</dbReference>
<dbReference type="CDD" id="cd03053">
    <property type="entry name" value="GST_N_Phi"/>
    <property type="match status" value="1"/>
</dbReference>
<name>A0AAV5FM51_ELECO</name>
<dbReference type="AlphaFoldDB" id="A0AAV5FM51"/>
<dbReference type="Proteomes" id="UP001054889">
    <property type="component" value="Unassembled WGS sequence"/>
</dbReference>
<dbReference type="Gene3D" id="1.20.1050.10">
    <property type="match status" value="1"/>
</dbReference>
<reference evidence="7" key="1">
    <citation type="journal article" date="2018" name="DNA Res.">
        <title>Multiple hybrid de novo genome assembly of finger millet, an orphan allotetraploid crop.</title>
        <authorList>
            <person name="Hatakeyama M."/>
            <person name="Aluri S."/>
            <person name="Balachadran M.T."/>
            <person name="Sivarajan S.R."/>
            <person name="Patrignani A."/>
            <person name="Gruter S."/>
            <person name="Poveda L."/>
            <person name="Shimizu-Inatsugi R."/>
            <person name="Baeten J."/>
            <person name="Francoijs K.J."/>
            <person name="Nataraja K.N."/>
            <person name="Reddy Y.A.N."/>
            <person name="Phadnis S."/>
            <person name="Ravikumar R.L."/>
            <person name="Schlapbach R."/>
            <person name="Sreeman S.M."/>
            <person name="Shimizu K.K."/>
        </authorList>
    </citation>
    <scope>NUCLEOTIDE SEQUENCE</scope>
</reference>
<comment type="similarity">
    <text evidence="1">Belongs to the GST superfamily. Phi family.</text>
</comment>
<dbReference type="CDD" id="cd03187">
    <property type="entry name" value="GST_C_Phi"/>
    <property type="match status" value="1"/>
</dbReference>
<dbReference type="InterPro" id="IPR034347">
    <property type="entry name" value="GST_Phi_C"/>
</dbReference>
<dbReference type="SUPFAM" id="SSF52833">
    <property type="entry name" value="Thioredoxin-like"/>
    <property type="match status" value="1"/>
</dbReference>
<dbReference type="GO" id="GO:0004364">
    <property type="term" value="F:glutathione transferase activity"/>
    <property type="evidence" value="ECO:0007669"/>
    <property type="project" value="UniProtKB-EC"/>
</dbReference>
<gene>
    <name evidence="7" type="primary">gb24882</name>
    <name evidence="7" type="ORF">PR202_gb24882</name>
</gene>
<evidence type="ECO:0000259" key="5">
    <source>
        <dbReference type="PROSITE" id="PS50404"/>
    </source>
</evidence>
<keyword evidence="8" id="KW-1185">Reference proteome</keyword>
<dbReference type="InterPro" id="IPR004046">
    <property type="entry name" value="GST_C"/>
</dbReference>
<dbReference type="PANTHER" id="PTHR43900">
    <property type="entry name" value="GLUTATHIONE S-TRANSFERASE RHO"/>
    <property type="match status" value="1"/>
</dbReference>
<dbReference type="InterPro" id="IPR036249">
    <property type="entry name" value="Thioredoxin-like_sf"/>
</dbReference>
<evidence type="ECO:0000313" key="8">
    <source>
        <dbReference type="Proteomes" id="UP001054889"/>
    </source>
</evidence>
<dbReference type="FunFam" id="1.20.1050.10:FF:000004">
    <property type="entry name" value="Glutathione S-transferase F2"/>
    <property type="match status" value="1"/>
</dbReference>
<sequence length="234" mass="25600">MAAANKPVTKLYGWAISPFVSRALLSLEEAGVDYEHVTMSRSAGDHRRPDHLARNPFGQVPVLEDGDLTLFESRAIARHVFRKHKPELLGGAGDPERAAMVDVWTEVEAHQFQPAAGAIVVECVFAPLLGRARDQRRVDENVGKLRAVLEAYDARLSKQNRPYLAGGDDVSLADLTHFPVMHYVMGTEYGPELVEGLPGVKAWWEAIAARPAAKKVAKLMPLDVGASSASKKEQ</sequence>
<accession>A0AAV5FM51</accession>
<evidence type="ECO:0000256" key="3">
    <source>
        <dbReference type="ARBA" id="ARBA00022679"/>
    </source>
</evidence>
<feature type="domain" description="GST N-terminal" evidence="5">
    <location>
        <begin position="7"/>
        <end position="88"/>
    </location>
</feature>
<reference evidence="7" key="2">
    <citation type="submission" date="2021-12" db="EMBL/GenBank/DDBJ databases">
        <title>Resequencing data analysis of finger millet.</title>
        <authorList>
            <person name="Hatakeyama M."/>
            <person name="Aluri S."/>
            <person name="Balachadran M.T."/>
            <person name="Sivarajan S.R."/>
            <person name="Poveda L."/>
            <person name="Shimizu-Inatsugi R."/>
            <person name="Schlapbach R."/>
            <person name="Sreeman S.M."/>
            <person name="Shimizu K.K."/>
        </authorList>
    </citation>
    <scope>NUCLEOTIDE SEQUENCE</scope>
</reference>
<evidence type="ECO:0000256" key="4">
    <source>
        <dbReference type="ARBA" id="ARBA00047960"/>
    </source>
</evidence>
<proteinExistence type="inferred from homology"/>
<evidence type="ECO:0000256" key="2">
    <source>
        <dbReference type="ARBA" id="ARBA00012452"/>
    </source>
</evidence>
<dbReference type="Pfam" id="PF00043">
    <property type="entry name" value="GST_C"/>
    <property type="match status" value="1"/>
</dbReference>
<dbReference type="PROSITE" id="PS50405">
    <property type="entry name" value="GST_CTER"/>
    <property type="match status" value="1"/>
</dbReference>
<comment type="catalytic activity">
    <reaction evidence="4">
        <text>RX + glutathione = an S-substituted glutathione + a halide anion + H(+)</text>
        <dbReference type="Rhea" id="RHEA:16437"/>
        <dbReference type="ChEBI" id="CHEBI:15378"/>
        <dbReference type="ChEBI" id="CHEBI:16042"/>
        <dbReference type="ChEBI" id="CHEBI:17792"/>
        <dbReference type="ChEBI" id="CHEBI:57925"/>
        <dbReference type="ChEBI" id="CHEBI:90779"/>
        <dbReference type="EC" id="2.5.1.18"/>
    </reaction>
</comment>
<dbReference type="InterPro" id="IPR040079">
    <property type="entry name" value="Glutathione_S-Trfase"/>
</dbReference>